<accession>A0A7X0TT24</accession>
<evidence type="ECO:0000313" key="3">
    <source>
        <dbReference type="Proteomes" id="UP000537141"/>
    </source>
</evidence>
<evidence type="ECO:0000256" key="1">
    <source>
        <dbReference type="SAM" id="MobiDB-lite"/>
    </source>
</evidence>
<sequence>MSIMLNKASLACVAILIIYLAIHNIERLALVDAKNATSNTRTEITALVTPQPSKEASALFDKVYEQYKKKAPRSKPKNVPKKKSAEQLKQERLAREAKQKGRLNSILAGDTVLRLKAIIENSKGKNNTYHALIEVRNTKTKKTAIEQFDINSELSGFTIVNIKDTEVVMKRTLNNKPQQLTLVMYKS</sequence>
<keyword evidence="3" id="KW-1185">Reference proteome</keyword>
<protein>
    <submittedName>
        <fullName evidence="2">Uncharacterized protein</fullName>
    </submittedName>
</protein>
<dbReference type="Proteomes" id="UP000537141">
    <property type="component" value="Unassembled WGS sequence"/>
</dbReference>
<dbReference type="RefSeq" id="WP_184423572.1">
    <property type="nucleotide sequence ID" value="NZ_AP027362.1"/>
</dbReference>
<dbReference type="EMBL" id="JACHHU010000007">
    <property type="protein sequence ID" value="MBB6542761.1"/>
    <property type="molecule type" value="Genomic_DNA"/>
</dbReference>
<proteinExistence type="predicted"/>
<name>A0A7X0TT24_9GAMM</name>
<gene>
    <name evidence="2" type="ORF">HNQ55_001261</name>
</gene>
<dbReference type="AlphaFoldDB" id="A0A7X0TT24"/>
<feature type="compositionally biased region" description="Basic residues" evidence="1">
    <location>
        <begin position="69"/>
        <end position="82"/>
    </location>
</feature>
<comment type="caution">
    <text evidence="2">The sequence shown here is derived from an EMBL/GenBank/DDBJ whole genome shotgun (WGS) entry which is preliminary data.</text>
</comment>
<organism evidence="2 3">
    <name type="scientific">Thalassotalea piscium</name>
    <dbReference type="NCBI Taxonomy" id="1230533"/>
    <lineage>
        <taxon>Bacteria</taxon>
        <taxon>Pseudomonadati</taxon>
        <taxon>Pseudomonadota</taxon>
        <taxon>Gammaproteobacteria</taxon>
        <taxon>Alteromonadales</taxon>
        <taxon>Colwelliaceae</taxon>
        <taxon>Thalassotalea</taxon>
    </lineage>
</organism>
<evidence type="ECO:0000313" key="2">
    <source>
        <dbReference type="EMBL" id="MBB6542761.1"/>
    </source>
</evidence>
<reference evidence="2 3" key="1">
    <citation type="submission" date="2020-08" db="EMBL/GenBank/DDBJ databases">
        <title>Genomic Encyclopedia of Type Strains, Phase IV (KMG-IV): sequencing the most valuable type-strain genomes for metagenomic binning, comparative biology and taxonomic classification.</title>
        <authorList>
            <person name="Goeker M."/>
        </authorList>
    </citation>
    <scope>NUCLEOTIDE SEQUENCE [LARGE SCALE GENOMIC DNA]</scope>
    <source>
        <strain evidence="2 3">DSM 26287</strain>
    </source>
</reference>
<feature type="region of interest" description="Disordered" evidence="1">
    <location>
        <begin position="68"/>
        <end position="88"/>
    </location>
</feature>